<keyword evidence="2" id="KW-1185">Reference proteome</keyword>
<feature type="non-terminal residue" evidence="1">
    <location>
        <position position="1"/>
    </location>
</feature>
<dbReference type="AlphaFoldDB" id="A0A232EGE4"/>
<comment type="caution">
    <text evidence="1">The sequence shown here is derived from an EMBL/GenBank/DDBJ whole genome shotgun (WGS) entry which is preliminary data.</text>
</comment>
<name>A0A232EGE4_9HYME</name>
<reference evidence="1 2" key="1">
    <citation type="journal article" date="2017" name="Curr. Biol.">
        <title>The Evolution of Venom by Co-option of Single-Copy Genes.</title>
        <authorList>
            <person name="Martinson E.O."/>
            <person name="Mrinalini"/>
            <person name="Kelkar Y.D."/>
            <person name="Chang C.H."/>
            <person name="Werren J.H."/>
        </authorList>
    </citation>
    <scope>NUCLEOTIDE SEQUENCE [LARGE SCALE GENOMIC DNA]</scope>
    <source>
        <strain evidence="1 2">Alberta</strain>
        <tissue evidence="1">Whole body</tissue>
    </source>
</reference>
<organism evidence="1 2">
    <name type="scientific">Trichomalopsis sarcophagae</name>
    <dbReference type="NCBI Taxonomy" id="543379"/>
    <lineage>
        <taxon>Eukaryota</taxon>
        <taxon>Metazoa</taxon>
        <taxon>Ecdysozoa</taxon>
        <taxon>Arthropoda</taxon>
        <taxon>Hexapoda</taxon>
        <taxon>Insecta</taxon>
        <taxon>Pterygota</taxon>
        <taxon>Neoptera</taxon>
        <taxon>Endopterygota</taxon>
        <taxon>Hymenoptera</taxon>
        <taxon>Apocrita</taxon>
        <taxon>Proctotrupomorpha</taxon>
        <taxon>Chalcidoidea</taxon>
        <taxon>Pteromalidae</taxon>
        <taxon>Pteromalinae</taxon>
        <taxon>Trichomalopsis</taxon>
    </lineage>
</organism>
<sequence length="99" mass="11392">ARRECIRIAGASDCYITQLIAENWSECSDLCVSTPRARERRLQGVRDDSLWRILIGLPRSFTSKFHNCVSRYRDFKNPGADLRSVFLRSDLLTGGYNCF</sequence>
<accession>A0A232EGE4</accession>
<proteinExistence type="predicted"/>
<evidence type="ECO:0000313" key="2">
    <source>
        <dbReference type="Proteomes" id="UP000215335"/>
    </source>
</evidence>
<dbReference type="EMBL" id="NNAY01004776">
    <property type="protein sequence ID" value="OXU17430.1"/>
    <property type="molecule type" value="Genomic_DNA"/>
</dbReference>
<dbReference type="Proteomes" id="UP000215335">
    <property type="component" value="Unassembled WGS sequence"/>
</dbReference>
<gene>
    <name evidence="1" type="ORF">TSAR_002346</name>
</gene>
<evidence type="ECO:0000313" key="1">
    <source>
        <dbReference type="EMBL" id="OXU17430.1"/>
    </source>
</evidence>
<protein>
    <submittedName>
        <fullName evidence="1">Uncharacterized protein</fullName>
    </submittedName>
</protein>